<accession>A0A365P870</accession>
<organism evidence="4 5">
    <name type="scientific">Dietzia maris</name>
    <dbReference type="NCBI Taxonomy" id="37915"/>
    <lineage>
        <taxon>Bacteria</taxon>
        <taxon>Bacillati</taxon>
        <taxon>Actinomycetota</taxon>
        <taxon>Actinomycetes</taxon>
        <taxon>Mycobacteriales</taxon>
        <taxon>Dietziaceae</taxon>
        <taxon>Dietzia</taxon>
    </lineage>
</organism>
<dbReference type="AlphaFoldDB" id="A0A365P870"/>
<keyword evidence="1" id="KW-0472">Membrane</keyword>
<evidence type="ECO:0000313" key="2">
    <source>
        <dbReference type="EMBL" id="MDN4505901.1"/>
    </source>
</evidence>
<reference evidence="4 5" key="1">
    <citation type="submission" date="2018-06" db="EMBL/GenBank/DDBJ databases">
        <title>Whole genome sequencing of four bacterial strains from South Shetland trench revealing bio-synthetic gene clusters.</title>
        <authorList>
            <person name="Abdel-Mageed W.M."/>
            <person name="Lehri B."/>
            <person name="Jarmusch S.A."/>
            <person name="Miranda K."/>
            <person name="Goodfellow M."/>
            <person name="Jaspars M."/>
            <person name="Karlyshev A.V."/>
        </authorList>
    </citation>
    <scope>NUCLEOTIDE SEQUENCE [LARGE SCALE GENOMIC DNA]</scope>
    <source>
        <strain evidence="4 5">SST1</strain>
    </source>
</reference>
<dbReference type="EMBL" id="JAUHTB010000007">
    <property type="protein sequence ID" value="MDN4505901.1"/>
    <property type="molecule type" value="Genomic_DNA"/>
</dbReference>
<reference evidence="2 6" key="2">
    <citation type="submission" date="2023-07" db="EMBL/GenBank/DDBJ databases">
        <title>Strategy for survival of the halotoleranting strain Dietzia MX2 from the Yakshinskoe mineral salts deposit.</title>
        <authorList>
            <person name="Kharitonova M.A."/>
            <person name="Kupriyanova-Ashina F.G."/>
            <person name="Shakirov T.R."/>
            <person name="Vafina M.S."/>
            <person name="Ilinskaya O.N."/>
        </authorList>
    </citation>
    <scope>NUCLEOTIDE SEQUENCE [LARGE SCALE GENOMIC DNA]</scope>
    <source>
        <strain evidence="2 6">MX2</strain>
    </source>
</reference>
<sequence>MYRRRPAAAGPTPDPILRAGRLALLTTSAVHLGFQSMVTSVVYPQLFDGSTHGIAERQADHARRIAPVALTLYATGLGAAAWAAYGSVRSAERSGLGATLLACATGVAVPAITAGVVPLHVGIAREQVTGPRIRALMATDRLRTGLAALGLAAAAQALSSRD</sequence>
<evidence type="ECO:0000313" key="4">
    <source>
        <dbReference type="EMBL" id="RBA33364.1"/>
    </source>
</evidence>
<proteinExistence type="predicted"/>
<evidence type="ECO:0000313" key="5">
    <source>
        <dbReference type="Proteomes" id="UP000252187"/>
    </source>
</evidence>
<dbReference type="Proteomes" id="UP001172702">
    <property type="component" value="Unassembled WGS sequence"/>
</dbReference>
<keyword evidence="1" id="KW-1133">Transmembrane helix</keyword>
<evidence type="ECO:0000256" key="1">
    <source>
        <dbReference type="SAM" id="Phobius"/>
    </source>
</evidence>
<dbReference type="Proteomes" id="UP000252187">
    <property type="component" value="Unassembled WGS sequence"/>
</dbReference>
<protein>
    <recommendedName>
        <fullName evidence="7">DUF1772 domain-containing protein</fullName>
    </recommendedName>
</protein>
<dbReference type="EMBL" id="JAWLKJ010000002">
    <property type="protein sequence ID" value="MDV6299119.1"/>
    <property type="molecule type" value="Genomic_DNA"/>
</dbReference>
<evidence type="ECO:0000313" key="6">
    <source>
        <dbReference type="Proteomes" id="UP001172702"/>
    </source>
</evidence>
<feature type="transmembrane region" description="Helical" evidence="1">
    <location>
        <begin position="97"/>
        <end position="121"/>
    </location>
</feature>
<dbReference type="EMBL" id="QNTT01000038">
    <property type="protein sequence ID" value="RBA33364.1"/>
    <property type="molecule type" value="Genomic_DNA"/>
</dbReference>
<evidence type="ECO:0000313" key="3">
    <source>
        <dbReference type="EMBL" id="MDV6299119.1"/>
    </source>
</evidence>
<keyword evidence="6" id="KW-1185">Reference proteome</keyword>
<reference evidence="3" key="3">
    <citation type="submission" date="2023-10" db="EMBL/GenBank/DDBJ databases">
        <title>Development of a sustainable strategy for remediation of hydrocarbon-contaminated territories based on the waste exchange concept.</title>
        <authorList>
            <person name="Krivoruchko A."/>
        </authorList>
    </citation>
    <scope>NUCLEOTIDE SEQUENCE</scope>
    <source>
        <strain evidence="3">IEGM 1175</strain>
    </source>
</reference>
<dbReference type="STRING" id="37915.A2U19_10660"/>
<dbReference type="RefSeq" id="WP_119192998.1">
    <property type="nucleotide sequence ID" value="NZ_JAPWIO010000008.1"/>
</dbReference>
<feature type="transmembrane region" description="Helical" evidence="1">
    <location>
        <begin position="65"/>
        <end position="85"/>
    </location>
</feature>
<gene>
    <name evidence="4" type="ORF">DQ226_12950</name>
    <name evidence="2" type="ORF">QYF62_07515</name>
    <name evidence="3" type="ORF">R3P82_08325</name>
</gene>
<keyword evidence="1" id="KW-0812">Transmembrane</keyword>
<dbReference type="Proteomes" id="UP001185873">
    <property type="component" value="Unassembled WGS sequence"/>
</dbReference>
<evidence type="ECO:0008006" key="7">
    <source>
        <dbReference type="Google" id="ProtNLM"/>
    </source>
</evidence>
<comment type="caution">
    <text evidence="4">The sequence shown here is derived from an EMBL/GenBank/DDBJ whole genome shotgun (WGS) entry which is preliminary data.</text>
</comment>
<name>A0A365P870_9ACTN</name>